<comment type="similarity">
    <text evidence="1 2">Belongs to the outer membrane factor (OMF) (TC 1.B.17) family.</text>
</comment>
<dbReference type="GO" id="GO:0005886">
    <property type="term" value="C:plasma membrane"/>
    <property type="evidence" value="ECO:0007669"/>
    <property type="project" value="UniProtKB-SubCell"/>
</dbReference>
<dbReference type="NCBIfam" id="TIGR01845">
    <property type="entry name" value="outer_NodT"/>
    <property type="match status" value="1"/>
</dbReference>
<dbReference type="Pfam" id="PF02321">
    <property type="entry name" value="OEP"/>
    <property type="match status" value="2"/>
</dbReference>
<gene>
    <name evidence="3" type="primary">oprM</name>
    <name evidence="3" type="ORF">ERS686654_01209</name>
</gene>
<keyword evidence="2" id="KW-0564">Palmitate</keyword>
<keyword evidence="2" id="KW-0472">Membrane</keyword>
<dbReference type="GO" id="GO:0015562">
    <property type="term" value="F:efflux transmembrane transporter activity"/>
    <property type="evidence" value="ECO:0007669"/>
    <property type="project" value="InterPro"/>
</dbReference>
<dbReference type="Gene3D" id="2.20.200.10">
    <property type="entry name" value="Outer membrane efflux proteins (OEP)"/>
    <property type="match status" value="1"/>
</dbReference>
<dbReference type="AlphaFoldDB" id="A0A0S4S4Q7"/>
<evidence type="ECO:0000256" key="2">
    <source>
        <dbReference type="RuleBase" id="RU362097"/>
    </source>
</evidence>
<keyword evidence="4" id="KW-1185">Reference proteome</keyword>
<organism evidence="3 4">
    <name type="scientific">Campylobacter hyointestinalis subsp. hyointestinalis</name>
    <dbReference type="NCBI Taxonomy" id="91352"/>
    <lineage>
        <taxon>Bacteria</taxon>
        <taxon>Pseudomonadati</taxon>
        <taxon>Campylobacterota</taxon>
        <taxon>Epsilonproteobacteria</taxon>
        <taxon>Campylobacterales</taxon>
        <taxon>Campylobacteraceae</taxon>
        <taxon>Campylobacter</taxon>
    </lineage>
</organism>
<keyword evidence="2" id="KW-1134">Transmembrane beta strand</keyword>
<dbReference type="InterPro" id="IPR003423">
    <property type="entry name" value="OMP_efflux"/>
</dbReference>
<name>A0A0S4S4Q7_CAMHY</name>
<reference evidence="3 4" key="1">
    <citation type="submission" date="2015-11" db="EMBL/GenBank/DDBJ databases">
        <authorList>
            <consortium name="Pathogen Informatics"/>
        </authorList>
    </citation>
    <scope>NUCLEOTIDE SEQUENCE [LARGE SCALE GENOMIC DNA]</scope>
    <source>
        <strain evidence="3 4">006A-0059</strain>
    </source>
</reference>
<keyword evidence="2" id="KW-0812">Transmembrane</keyword>
<dbReference type="SUPFAM" id="SSF56954">
    <property type="entry name" value="Outer membrane efflux proteins (OEP)"/>
    <property type="match status" value="1"/>
</dbReference>
<sequence length="470" mass="52104">MRNLILIASFGLLIAGCSLKPDMIDIEQSYEYKFDSYSINEKWWEDFGDERLNSLVAEALKNNSDLLIALNNIEQAKINLNLANVELFPNINLNGEATKNRSSGETYTGQDNKKYNAFSLSAALSYEIDLWGRVRDNANASEATFKATKYDYENARLSIASTIASTYFTLISLKEQENILNETLNTYEETLAYRQKELDVGAIDELTYYQAKAAVHSAKTQLIDVQTKVAQTNSALSVLVGKNLNEILYKSIDAPLALPATPEVPSGISSDVLLHRADIASALQKLKASNFLVGVARTSYLPKLSLTGIFGFSSDEFDRFFVNNANTWSVGGSLVMPLLDFGRTKNKVELANLEQNASFLSYDKAVKTAFGEIRTALDTRKNSVLKEKSMQNLVESQAKIYDLSKARYDNGYSTHLEFLDSQRNLLSARLNLAQSKLSVATSVIDVYKSLGGGFNYEDDPSLASPKTAQK</sequence>
<evidence type="ECO:0000256" key="1">
    <source>
        <dbReference type="ARBA" id="ARBA00007613"/>
    </source>
</evidence>
<dbReference type="RefSeq" id="WP_059435170.1">
    <property type="nucleotide sequence ID" value="NZ_FAVB01000002.1"/>
</dbReference>
<accession>A0A0S4S4Q7</accession>
<dbReference type="EMBL" id="FAVB01000002">
    <property type="protein sequence ID" value="CUU80743.1"/>
    <property type="molecule type" value="Genomic_DNA"/>
</dbReference>
<dbReference type="Proteomes" id="UP000052237">
    <property type="component" value="Unassembled WGS sequence"/>
</dbReference>
<dbReference type="Gene3D" id="1.20.1600.10">
    <property type="entry name" value="Outer membrane efflux proteins (OEP)"/>
    <property type="match status" value="1"/>
</dbReference>
<keyword evidence="2 3" id="KW-0449">Lipoprotein</keyword>
<evidence type="ECO:0000313" key="4">
    <source>
        <dbReference type="Proteomes" id="UP000052237"/>
    </source>
</evidence>
<protein>
    <submittedName>
        <fullName evidence="3">RND efflux system, outer membrane lipoprotein CmeC</fullName>
    </submittedName>
</protein>
<proteinExistence type="inferred from homology"/>
<comment type="subcellular location">
    <subcellularLocation>
        <location evidence="2">Cell membrane</location>
        <topology evidence="2">Lipid-anchor</topology>
    </subcellularLocation>
</comment>
<dbReference type="PROSITE" id="PS51257">
    <property type="entry name" value="PROKAR_LIPOPROTEIN"/>
    <property type="match status" value="1"/>
</dbReference>
<evidence type="ECO:0000313" key="3">
    <source>
        <dbReference type="EMBL" id="CUU80743.1"/>
    </source>
</evidence>
<comment type="caution">
    <text evidence="3">The sequence shown here is derived from an EMBL/GenBank/DDBJ whole genome shotgun (WGS) entry which is preliminary data.</text>
</comment>
<dbReference type="PANTHER" id="PTHR30203">
    <property type="entry name" value="OUTER MEMBRANE CATION EFFLUX PROTEIN"/>
    <property type="match status" value="1"/>
</dbReference>
<dbReference type="InterPro" id="IPR010131">
    <property type="entry name" value="MdtP/NodT-like"/>
</dbReference>